<proteinExistence type="inferred from homology"/>
<comment type="similarity">
    <text evidence="2">Belongs to the MscS (TC 1.A.23) family.</text>
</comment>
<dbReference type="Pfam" id="PF00924">
    <property type="entry name" value="MS_channel_2nd"/>
    <property type="match status" value="1"/>
</dbReference>
<name>A0A6L4X195_9BIFI</name>
<dbReference type="Gene3D" id="2.30.30.60">
    <property type="match status" value="1"/>
</dbReference>
<dbReference type="PANTHER" id="PTHR30221:SF1">
    <property type="entry name" value="SMALL-CONDUCTANCE MECHANOSENSITIVE CHANNEL"/>
    <property type="match status" value="1"/>
</dbReference>
<comment type="caution">
    <text evidence="10">The sequence shown here is derived from an EMBL/GenBank/DDBJ whole genome shotgun (WGS) entry which is preliminary data.</text>
</comment>
<sequence>MIETADAGLDMMNVMLQWLATNAGRIIFLVVVTVAAWAAVKVVSKVLRRVLDHTNMPSASIFINIVRVLIWVVAATIVLKPVFGIDPTTLMTALGVGGIAVSLGLKDTVANVISGFGLMFGRVIQPGDLVTVAGTTGVVKDITWRQTVVRERDGNEMVIPNSVLNTASLERLTPTNEGLVTVPFTAKAGSDSKDIDRRIVEAVERGMAGVAAEGTKPIVKFTGFSPYGIEGQVLVFAKPGILLSTARDAAVRALADADFIEQRAAVGA</sequence>
<dbReference type="Proteomes" id="UP000482084">
    <property type="component" value="Unassembled WGS sequence"/>
</dbReference>
<keyword evidence="3" id="KW-1003">Cell membrane</keyword>
<dbReference type="InterPro" id="IPR049142">
    <property type="entry name" value="MS_channel_1st"/>
</dbReference>
<evidence type="ECO:0000256" key="6">
    <source>
        <dbReference type="ARBA" id="ARBA00023136"/>
    </source>
</evidence>
<feature type="transmembrane region" description="Helical" evidence="7">
    <location>
        <begin position="61"/>
        <end position="83"/>
    </location>
</feature>
<reference evidence="10 11" key="1">
    <citation type="submission" date="2019-10" db="EMBL/GenBank/DDBJ databases">
        <title>Characterization of the phylogenetic diversity of two novel species belonging to the genus Bifidobacterium: Bifidobacterium cebidarum sp. nov. and Bifidobacterium leontopitheci sp. nov.</title>
        <authorList>
            <person name="Lugli G.A."/>
            <person name="Duranti S."/>
            <person name="Milani C."/>
            <person name="Turroni F."/>
            <person name="Ventura M."/>
        </authorList>
    </citation>
    <scope>NUCLEOTIDE SEQUENCE [LARGE SCALE GENOMIC DNA]</scope>
    <source>
        <strain evidence="10 11">DSM 100688</strain>
    </source>
</reference>
<keyword evidence="11" id="KW-1185">Reference proteome</keyword>
<dbReference type="GO" id="GO:0005886">
    <property type="term" value="C:plasma membrane"/>
    <property type="evidence" value="ECO:0007669"/>
    <property type="project" value="UniProtKB-SubCell"/>
</dbReference>
<organism evidence="10 11">
    <name type="scientific">Bifidobacterium ramosum</name>
    <dbReference type="NCBI Taxonomy" id="1798158"/>
    <lineage>
        <taxon>Bacteria</taxon>
        <taxon>Bacillati</taxon>
        <taxon>Actinomycetota</taxon>
        <taxon>Actinomycetes</taxon>
        <taxon>Bifidobacteriales</taxon>
        <taxon>Bifidobacteriaceae</taxon>
        <taxon>Bifidobacterium</taxon>
    </lineage>
</organism>
<dbReference type="Gene3D" id="1.10.287.1260">
    <property type="match status" value="1"/>
</dbReference>
<evidence type="ECO:0000256" key="1">
    <source>
        <dbReference type="ARBA" id="ARBA00004651"/>
    </source>
</evidence>
<evidence type="ECO:0000256" key="2">
    <source>
        <dbReference type="ARBA" id="ARBA00008017"/>
    </source>
</evidence>
<evidence type="ECO:0000313" key="11">
    <source>
        <dbReference type="Proteomes" id="UP000482084"/>
    </source>
</evidence>
<evidence type="ECO:0000313" key="10">
    <source>
        <dbReference type="EMBL" id="KAB8288693.1"/>
    </source>
</evidence>
<dbReference type="EMBL" id="WBSM01000002">
    <property type="protein sequence ID" value="KAB8288693.1"/>
    <property type="molecule type" value="Genomic_DNA"/>
</dbReference>
<feature type="domain" description="Mechanosensitive ion channel transmembrane helices 2/3" evidence="9">
    <location>
        <begin position="64"/>
        <end position="106"/>
    </location>
</feature>
<dbReference type="InterPro" id="IPR023408">
    <property type="entry name" value="MscS_beta-dom_sf"/>
</dbReference>
<dbReference type="SUPFAM" id="SSF82861">
    <property type="entry name" value="Mechanosensitive channel protein MscS (YggB), transmembrane region"/>
    <property type="match status" value="1"/>
</dbReference>
<accession>A0A6L4X195</accession>
<evidence type="ECO:0000256" key="7">
    <source>
        <dbReference type="SAM" id="Phobius"/>
    </source>
</evidence>
<protein>
    <submittedName>
        <fullName evidence="10">Transporter</fullName>
    </submittedName>
</protein>
<dbReference type="InterPro" id="IPR006685">
    <property type="entry name" value="MscS_channel_2nd"/>
</dbReference>
<dbReference type="InterPro" id="IPR010920">
    <property type="entry name" value="LSM_dom_sf"/>
</dbReference>
<keyword evidence="5 7" id="KW-1133">Transmembrane helix</keyword>
<feature type="transmembrane region" description="Helical" evidence="7">
    <location>
        <begin position="18"/>
        <end position="40"/>
    </location>
</feature>
<evidence type="ECO:0000256" key="4">
    <source>
        <dbReference type="ARBA" id="ARBA00022692"/>
    </source>
</evidence>
<evidence type="ECO:0000256" key="5">
    <source>
        <dbReference type="ARBA" id="ARBA00022989"/>
    </source>
</evidence>
<dbReference type="SUPFAM" id="SSF50182">
    <property type="entry name" value="Sm-like ribonucleoproteins"/>
    <property type="match status" value="1"/>
</dbReference>
<evidence type="ECO:0000259" key="9">
    <source>
        <dbReference type="Pfam" id="PF21088"/>
    </source>
</evidence>
<evidence type="ECO:0000256" key="3">
    <source>
        <dbReference type="ARBA" id="ARBA00022475"/>
    </source>
</evidence>
<dbReference type="InterPro" id="IPR045275">
    <property type="entry name" value="MscS_archaea/bacteria_type"/>
</dbReference>
<dbReference type="Pfam" id="PF21088">
    <property type="entry name" value="MS_channel_1st"/>
    <property type="match status" value="1"/>
</dbReference>
<evidence type="ECO:0000259" key="8">
    <source>
        <dbReference type="Pfam" id="PF00924"/>
    </source>
</evidence>
<gene>
    <name evidence="10" type="ORF">DSM100688_0695</name>
</gene>
<keyword evidence="6 7" id="KW-0472">Membrane</keyword>
<dbReference type="GO" id="GO:0008381">
    <property type="term" value="F:mechanosensitive monoatomic ion channel activity"/>
    <property type="evidence" value="ECO:0007669"/>
    <property type="project" value="InterPro"/>
</dbReference>
<dbReference type="PANTHER" id="PTHR30221">
    <property type="entry name" value="SMALL-CONDUCTANCE MECHANOSENSITIVE CHANNEL"/>
    <property type="match status" value="1"/>
</dbReference>
<keyword evidence="4 7" id="KW-0812">Transmembrane</keyword>
<feature type="transmembrane region" description="Helical" evidence="7">
    <location>
        <begin position="89"/>
        <end position="105"/>
    </location>
</feature>
<feature type="domain" description="Mechanosensitive ion channel MscS" evidence="8">
    <location>
        <begin position="107"/>
        <end position="168"/>
    </location>
</feature>
<comment type="subcellular location">
    <subcellularLocation>
        <location evidence="1">Cell membrane</location>
        <topology evidence="1">Multi-pass membrane protein</topology>
    </subcellularLocation>
</comment>
<dbReference type="AlphaFoldDB" id="A0A6L4X195"/>
<dbReference type="InterPro" id="IPR011014">
    <property type="entry name" value="MscS_channel_TM-2"/>
</dbReference>